<dbReference type="PANTHER" id="PTHR18895">
    <property type="entry name" value="HEMK METHYLTRANSFERASE"/>
    <property type="match status" value="1"/>
</dbReference>
<dbReference type="EMBL" id="ML002461">
    <property type="protein sequence ID" value="RKP37674.1"/>
    <property type="molecule type" value="Genomic_DNA"/>
</dbReference>
<dbReference type="InterPro" id="IPR050320">
    <property type="entry name" value="N5-glutamine_MTase"/>
</dbReference>
<evidence type="ECO:0000256" key="2">
    <source>
        <dbReference type="ARBA" id="ARBA00022679"/>
    </source>
</evidence>
<dbReference type="GO" id="GO:0001522">
    <property type="term" value="P:pseudouridine synthesis"/>
    <property type="evidence" value="ECO:0007669"/>
    <property type="project" value="InterPro"/>
</dbReference>
<dbReference type="GO" id="GO:0003723">
    <property type="term" value="F:RNA binding"/>
    <property type="evidence" value="ECO:0007669"/>
    <property type="project" value="InterPro"/>
</dbReference>
<keyword evidence="3" id="KW-0949">S-adenosyl-L-methionine</keyword>
<dbReference type="CDD" id="cd02440">
    <property type="entry name" value="AdoMet_MTases"/>
    <property type="match status" value="1"/>
</dbReference>
<dbReference type="PROSITE" id="PS00092">
    <property type="entry name" value="N6_MTASE"/>
    <property type="match status" value="1"/>
</dbReference>
<dbReference type="InterPro" id="IPR029063">
    <property type="entry name" value="SAM-dependent_MTases_sf"/>
</dbReference>
<name>A0A4P9ZVN7_9FUNG</name>
<evidence type="ECO:0000259" key="4">
    <source>
        <dbReference type="Pfam" id="PF13847"/>
    </source>
</evidence>
<keyword evidence="1 5" id="KW-0489">Methyltransferase</keyword>
<dbReference type="InterPro" id="IPR020103">
    <property type="entry name" value="PsdUridine_synth_cat_dom_sf"/>
</dbReference>
<dbReference type="Gene3D" id="3.40.50.150">
    <property type="entry name" value="Vaccinia Virus protein VP39"/>
    <property type="match status" value="1"/>
</dbReference>
<dbReference type="AlphaFoldDB" id="A0A4P9ZVN7"/>
<dbReference type="GO" id="GO:0009982">
    <property type="term" value="F:pseudouridine synthase activity"/>
    <property type="evidence" value="ECO:0007669"/>
    <property type="project" value="InterPro"/>
</dbReference>
<gene>
    <name evidence="5" type="ORF">BJ085DRAFT_18177</name>
</gene>
<proteinExistence type="predicted"/>
<dbReference type="GO" id="GO:0008276">
    <property type="term" value="F:protein methyltransferase activity"/>
    <property type="evidence" value="ECO:0007669"/>
    <property type="project" value="InterPro"/>
</dbReference>
<dbReference type="Pfam" id="PF13847">
    <property type="entry name" value="Methyltransf_31"/>
    <property type="match status" value="1"/>
</dbReference>
<sequence>MDPESGLLRVWSVNRVEKAAHGLTLVAKNAETFTQLQALYKEGAVNETYIVICHGDVAALLANTKTVTEDPNLRDLGVVSTSRSNSSGYLTTLRIAPNSPLGGAYVRRIMIEHGYPVVGIGTRTRPLKASGKGLLLALTELEFTHPTTGERVAVCLPEPEKFGRLREREAQFYQRKAAKILNELASLEQAVVEGQSSDLMTLGQTFDHTRDMPLAYQVGEKTFCSLAFKVTPDTLIPRPASETLVEAALQLIRTEAITPQPSSVTNSSDPHPLLHVLDIGTGCGCLLIPLLLRAPQTRGVGLDISEGALNVARENGQRHGVESDRVTWLQDDMATLDQTQTYLTTHSPFDLIVCNPPYLSSVRGARKLDRMAQQHEPAQALFADQDGYEHYYALAEVLRTTHNRVLRSGGILVLEAGQGMTPRVKRIFEGTLSYLATVRDPHGMERCLIFQR</sequence>
<dbReference type="NCBIfam" id="TIGR00536">
    <property type="entry name" value="hemK_fam"/>
    <property type="match status" value="1"/>
</dbReference>
<dbReference type="InterPro" id="IPR025714">
    <property type="entry name" value="Methyltranfer_dom"/>
</dbReference>
<reference evidence="6" key="1">
    <citation type="journal article" date="2018" name="Nat. Microbiol.">
        <title>Leveraging single-cell genomics to expand the fungal tree of life.</title>
        <authorList>
            <person name="Ahrendt S.R."/>
            <person name="Quandt C.A."/>
            <person name="Ciobanu D."/>
            <person name="Clum A."/>
            <person name="Salamov A."/>
            <person name="Andreopoulos B."/>
            <person name="Cheng J.F."/>
            <person name="Woyke T."/>
            <person name="Pelin A."/>
            <person name="Henrissat B."/>
            <person name="Reynolds N.K."/>
            <person name="Benny G.L."/>
            <person name="Smith M.E."/>
            <person name="James T.Y."/>
            <person name="Grigoriev I.V."/>
        </authorList>
    </citation>
    <scope>NUCLEOTIDE SEQUENCE [LARGE SCALE GENOMIC DNA]</scope>
    <source>
        <strain evidence="6">RSA 468</strain>
    </source>
</reference>
<accession>A0A4P9ZVN7</accession>
<dbReference type="Proteomes" id="UP000268162">
    <property type="component" value="Unassembled WGS sequence"/>
</dbReference>
<feature type="domain" description="Methyltransferase" evidence="4">
    <location>
        <begin position="272"/>
        <end position="416"/>
    </location>
</feature>
<dbReference type="SUPFAM" id="SSF55120">
    <property type="entry name" value="Pseudouridine synthase"/>
    <property type="match status" value="1"/>
</dbReference>
<keyword evidence="2 5" id="KW-0808">Transferase</keyword>
<evidence type="ECO:0000256" key="3">
    <source>
        <dbReference type="ARBA" id="ARBA00022691"/>
    </source>
</evidence>
<protein>
    <submittedName>
        <fullName evidence="5">S-adenosyl-L-methionine-dependent methyltransferase</fullName>
    </submittedName>
</protein>
<organism evidence="5 6">
    <name type="scientific">Dimargaris cristalligena</name>
    <dbReference type="NCBI Taxonomy" id="215637"/>
    <lineage>
        <taxon>Eukaryota</taxon>
        <taxon>Fungi</taxon>
        <taxon>Fungi incertae sedis</taxon>
        <taxon>Zoopagomycota</taxon>
        <taxon>Kickxellomycotina</taxon>
        <taxon>Dimargaritomycetes</taxon>
        <taxon>Dimargaritales</taxon>
        <taxon>Dimargaritaceae</taxon>
        <taxon>Dimargaris</taxon>
    </lineage>
</organism>
<dbReference type="InterPro" id="IPR002052">
    <property type="entry name" value="DNA_methylase_N6_adenine_CS"/>
</dbReference>
<dbReference type="InterPro" id="IPR004556">
    <property type="entry name" value="HemK-like"/>
</dbReference>
<dbReference type="STRING" id="215637.A0A4P9ZVN7"/>
<dbReference type="Gene3D" id="3.30.2350.10">
    <property type="entry name" value="Pseudouridine synthase"/>
    <property type="match status" value="1"/>
</dbReference>
<dbReference type="SUPFAM" id="SSF53335">
    <property type="entry name" value="S-adenosyl-L-methionine-dependent methyltransferases"/>
    <property type="match status" value="1"/>
</dbReference>
<evidence type="ECO:0000313" key="5">
    <source>
        <dbReference type="EMBL" id="RKP37674.1"/>
    </source>
</evidence>
<dbReference type="PANTHER" id="PTHR18895:SF74">
    <property type="entry name" value="MTRF1L RELEASE FACTOR GLUTAMINE METHYLTRANSFERASE"/>
    <property type="match status" value="1"/>
</dbReference>
<evidence type="ECO:0000256" key="1">
    <source>
        <dbReference type="ARBA" id="ARBA00022603"/>
    </source>
</evidence>
<dbReference type="GO" id="GO:0032259">
    <property type="term" value="P:methylation"/>
    <property type="evidence" value="ECO:0007669"/>
    <property type="project" value="UniProtKB-KW"/>
</dbReference>
<evidence type="ECO:0000313" key="6">
    <source>
        <dbReference type="Proteomes" id="UP000268162"/>
    </source>
</evidence>
<keyword evidence="6" id="KW-1185">Reference proteome</keyword>